<evidence type="ECO:0000313" key="1">
    <source>
        <dbReference type="EMBL" id="EXM15208.1"/>
    </source>
</evidence>
<proteinExistence type="predicted"/>
<protein>
    <submittedName>
        <fullName evidence="1">Uncharacterized protein</fullName>
    </submittedName>
</protein>
<accession>X0KNQ5</accession>
<reference evidence="1" key="2">
    <citation type="submission" date="2012-05" db="EMBL/GenBank/DDBJ databases">
        <title>The Genome Annotation of Fusarium oxysporum Cotton.</title>
        <authorList>
            <consortium name="The Broad Institute Genomics Platform"/>
            <person name="Ma L.-J."/>
            <person name="Corby-Kistler H."/>
            <person name="Broz K."/>
            <person name="Gale L.R."/>
            <person name="Jonkers W."/>
            <person name="O'Donnell K."/>
            <person name="Ploetz R."/>
            <person name="Steinberg C."/>
            <person name="Schwartz D.C."/>
            <person name="VanEtten H."/>
            <person name="Zhou S."/>
            <person name="Young S.K."/>
            <person name="Zeng Q."/>
            <person name="Gargeya S."/>
            <person name="Fitzgerald M."/>
            <person name="Abouelleil A."/>
            <person name="Alvarado L."/>
            <person name="Chapman S.B."/>
            <person name="Gainer-Dewar J."/>
            <person name="Goldberg J."/>
            <person name="Griggs A."/>
            <person name="Gujja S."/>
            <person name="Hansen M."/>
            <person name="Howarth C."/>
            <person name="Imamovic A."/>
            <person name="Ireland A."/>
            <person name="Larimer J."/>
            <person name="McCowan C."/>
            <person name="Murphy C."/>
            <person name="Pearson M."/>
            <person name="Poon T.W."/>
            <person name="Priest M."/>
            <person name="Roberts A."/>
            <person name="Saif S."/>
            <person name="Shea T."/>
            <person name="Sykes S."/>
            <person name="Wortman J."/>
            <person name="Nusbaum C."/>
            <person name="Birren B."/>
        </authorList>
    </citation>
    <scope>NUCLEOTIDE SEQUENCE</scope>
    <source>
        <strain evidence="1">25433</strain>
    </source>
</reference>
<dbReference type="Proteomes" id="UP000030701">
    <property type="component" value="Unassembled WGS sequence"/>
</dbReference>
<dbReference type="AlphaFoldDB" id="X0KNQ5"/>
<reference evidence="1" key="1">
    <citation type="submission" date="2011-11" db="EMBL/GenBank/DDBJ databases">
        <title>The Genome Sequence of Fusarium oxysporum Cotton.</title>
        <authorList>
            <consortium name="The Broad Institute Genome Sequencing Platform"/>
            <person name="Ma L.-J."/>
            <person name="Gale L.R."/>
            <person name="Schwartz D.C."/>
            <person name="Zhou S."/>
            <person name="Corby-Kistler H."/>
            <person name="Young S.K."/>
            <person name="Zeng Q."/>
            <person name="Gargeya S."/>
            <person name="Fitzgerald M."/>
            <person name="Haas B."/>
            <person name="Abouelleil A."/>
            <person name="Alvarado L."/>
            <person name="Arachchi H.M."/>
            <person name="Berlin A."/>
            <person name="Brown A."/>
            <person name="Chapman S.B."/>
            <person name="Chen Z."/>
            <person name="Dunbar C."/>
            <person name="Freedman E."/>
            <person name="Gearin G."/>
            <person name="Goldberg J."/>
            <person name="Griggs A."/>
            <person name="Gujja S."/>
            <person name="Heiman D."/>
            <person name="Howarth C."/>
            <person name="Larson L."/>
            <person name="Lui A."/>
            <person name="MacDonald P.J.P."/>
            <person name="Montmayeur A."/>
            <person name="Murphy C."/>
            <person name="Neiman D."/>
            <person name="Pearson M."/>
            <person name="Priest M."/>
            <person name="Roberts A."/>
            <person name="Saif S."/>
            <person name="Shea T."/>
            <person name="Shenoy N."/>
            <person name="Sisk P."/>
            <person name="Stolte C."/>
            <person name="Sykes S."/>
            <person name="Wortman J."/>
            <person name="Nusbaum C."/>
            <person name="Birren B."/>
        </authorList>
    </citation>
    <scope>NUCLEOTIDE SEQUENCE [LARGE SCALE GENOMIC DNA]</scope>
    <source>
        <strain evidence="1">25433</strain>
    </source>
</reference>
<dbReference type="HOGENOM" id="CLU_1408828_0_0_1"/>
<sequence>MQKVRFVGPRKQDSAAQHKRVLQAKRIRNYRKRQRARKEALTIEHQDELFSDAADTVAENDALGPEGDLPLDNEEIEEDGIYSCENFTISMQEIDDSTVSATEVDLYHEEELVDTSPAEEDECRRQPRSPQIHVGESAGLTTNDTSTDVEYATQKFIQQFLAGIHGCSAQSHRESLVLQSKINSSRVDLIDPL</sequence>
<dbReference type="EMBL" id="JH658028">
    <property type="protein sequence ID" value="EXM15208.1"/>
    <property type="molecule type" value="Genomic_DNA"/>
</dbReference>
<organism evidence="1">
    <name type="scientific">Fusarium oxysporum f. sp. vasinfectum 25433</name>
    <dbReference type="NCBI Taxonomy" id="1089449"/>
    <lineage>
        <taxon>Eukaryota</taxon>
        <taxon>Fungi</taxon>
        <taxon>Dikarya</taxon>
        <taxon>Ascomycota</taxon>
        <taxon>Pezizomycotina</taxon>
        <taxon>Sordariomycetes</taxon>
        <taxon>Hypocreomycetidae</taxon>
        <taxon>Hypocreales</taxon>
        <taxon>Nectriaceae</taxon>
        <taxon>Fusarium</taxon>
        <taxon>Fusarium oxysporum species complex</taxon>
    </lineage>
</organism>
<dbReference type="OrthoDB" id="5084141at2759"/>
<gene>
    <name evidence="1" type="ORF">FOTG_16423</name>
</gene>
<name>X0KNQ5_FUSOX</name>